<sequence>MTLLSVTFVTPISAPIAFKKISYFVAEVKCYIGIIPLYFITLERKSILL</sequence>
<keyword evidence="1" id="KW-0472">Membrane</keyword>
<protein>
    <submittedName>
        <fullName evidence="2">Uncharacterized protein</fullName>
    </submittedName>
</protein>
<accession>A0ABP9TTH6</accession>
<comment type="caution">
    <text evidence="2">The sequence shown here is derived from an EMBL/GenBank/DDBJ whole genome shotgun (WGS) entry which is preliminary data.</text>
</comment>
<organism evidence="2 3">
    <name type="scientific">Candidatus Rickettsia kedanie</name>
    <dbReference type="NCBI Taxonomy" id="3115352"/>
    <lineage>
        <taxon>Bacteria</taxon>
        <taxon>Pseudomonadati</taxon>
        <taxon>Pseudomonadota</taxon>
        <taxon>Alphaproteobacteria</taxon>
        <taxon>Rickettsiales</taxon>
        <taxon>Rickettsiaceae</taxon>
        <taxon>Rickettsieae</taxon>
        <taxon>Rickettsia</taxon>
        <taxon>spotted fever group</taxon>
    </lineage>
</organism>
<evidence type="ECO:0000313" key="3">
    <source>
        <dbReference type="Proteomes" id="UP001628124"/>
    </source>
</evidence>
<gene>
    <name evidence="2" type="ORF">KNCP2_08370</name>
</gene>
<keyword evidence="3" id="KW-1185">Reference proteome</keyword>
<feature type="transmembrane region" description="Helical" evidence="1">
    <location>
        <begin position="20"/>
        <end position="40"/>
    </location>
</feature>
<dbReference type="Proteomes" id="UP001628124">
    <property type="component" value="Unassembled WGS sequence"/>
</dbReference>
<reference evidence="2 3" key="1">
    <citation type="journal article" date="2024" name="Microbiol. Immunol.">
        <title>Discovery of a novel spotted fever group Rickettsia, 'Candidatus Rickettsia kedanie,' in unfed larval chigger mites, Leptotrombidium scutellare.</title>
        <authorList>
            <person name="Ogawa M."/>
            <person name="Matsutani M."/>
            <person name="Katayama T."/>
            <person name="Takada N."/>
            <person name="Noda S."/>
            <person name="Takahashi M."/>
            <person name="Kageyama D."/>
            <person name="Hanaoka N."/>
            <person name="Ebihara H."/>
        </authorList>
    </citation>
    <scope>NUCLEOTIDE SEQUENCE [LARGE SCALE GENOMIC DNA]</scope>
    <source>
        <strain evidence="2 3">KNCP2-13</strain>
    </source>
</reference>
<dbReference type="EMBL" id="BAABMM010000034">
    <property type="protein sequence ID" value="GAA5252549.1"/>
    <property type="molecule type" value="Genomic_DNA"/>
</dbReference>
<keyword evidence="1" id="KW-0812">Transmembrane</keyword>
<evidence type="ECO:0000256" key="1">
    <source>
        <dbReference type="SAM" id="Phobius"/>
    </source>
</evidence>
<evidence type="ECO:0000313" key="2">
    <source>
        <dbReference type="EMBL" id="GAA5252549.1"/>
    </source>
</evidence>
<name>A0ABP9TTH6_9RICK</name>
<proteinExistence type="predicted"/>
<keyword evidence="1" id="KW-1133">Transmembrane helix</keyword>